<dbReference type="EMBL" id="CM001402">
    <property type="protein sequence ID" value="EHO41141.1"/>
    <property type="molecule type" value="Genomic_DNA"/>
</dbReference>
<dbReference type="EMBL" id="CP018099">
    <property type="protein sequence ID" value="APF20327.1"/>
    <property type="molecule type" value="Genomic_DNA"/>
</dbReference>
<dbReference type="STRING" id="880073.Cabys_233"/>
<keyword evidence="5" id="KW-1185">Reference proteome</keyword>
<dbReference type="RefSeq" id="WP_006927340.1">
    <property type="nucleotide sequence ID" value="NZ_CM001402.1"/>
</dbReference>
<evidence type="ECO:0000313" key="6">
    <source>
        <dbReference type="Proteomes" id="UP000183868"/>
    </source>
</evidence>
<dbReference type="InParanoid" id="H1XTE4"/>
<dbReference type="PaxDb" id="880073-Calab_0738"/>
<accession>H1XTE4</accession>
<reference evidence="1 6" key="2">
    <citation type="submission" date="2016-11" db="EMBL/GenBank/DDBJ databases">
        <title>Genomic analysis of Caldithrix abyssi and proposal of a novel bacterial phylum Caldithrichaeota.</title>
        <authorList>
            <person name="Kublanov I."/>
            <person name="Sigalova O."/>
            <person name="Gavrilov S."/>
            <person name="Lebedinsky A."/>
            <person name="Ivanova N."/>
            <person name="Daum C."/>
            <person name="Reddy T."/>
            <person name="Klenk H.P."/>
            <person name="Goker M."/>
            <person name="Reva O."/>
            <person name="Miroshnichenko M."/>
            <person name="Kyprides N."/>
            <person name="Woyke T."/>
            <person name="Gelfand M."/>
        </authorList>
    </citation>
    <scope>NUCLEOTIDE SEQUENCE [LARGE SCALE GENOMIC DNA]</scope>
    <source>
        <strain evidence="1 6">LF13</strain>
    </source>
</reference>
<evidence type="ECO:0000313" key="2">
    <source>
        <dbReference type="EMBL" id="APF20327.1"/>
    </source>
</evidence>
<dbReference type="KEGG" id="caby:Cabys_3581"/>
<reference evidence="3 5" key="1">
    <citation type="submission" date="2011-09" db="EMBL/GenBank/DDBJ databases">
        <title>The permanent draft genome of Caldithrix abyssi DSM 13497.</title>
        <authorList>
            <consortium name="US DOE Joint Genome Institute (JGI-PGF)"/>
            <person name="Lucas S."/>
            <person name="Han J."/>
            <person name="Lapidus A."/>
            <person name="Bruce D."/>
            <person name="Goodwin L."/>
            <person name="Pitluck S."/>
            <person name="Peters L."/>
            <person name="Kyrpides N."/>
            <person name="Mavromatis K."/>
            <person name="Ivanova N."/>
            <person name="Mikhailova N."/>
            <person name="Chertkov O."/>
            <person name="Detter J.C."/>
            <person name="Tapia R."/>
            <person name="Han C."/>
            <person name="Land M."/>
            <person name="Hauser L."/>
            <person name="Markowitz V."/>
            <person name="Cheng J.-F."/>
            <person name="Hugenholtz P."/>
            <person name="Woyke T."/>
            <person name="Wu D."/>
            <person name="Spring S."/>
            <person name="Brambilla E."/>
            <person name="Klenk H.-P."/>
            <person name="Eisen J.A."/>
        </authorList>
    </citation>
    <scope>NUCLEOTIDE SEQUENCE [LARGE SCALE GENOMIC DNA]</scope>
    <source>
        <strain evidence="3 5">DSM 13497</strain>
    </source>
</reference>
<name>H1XTE4_CALAY</name>
<gene>
    <name evidence="1" type="ORF">Cabys_233</name>
    <name evidence="2" type="ORF">Cabys_3581</name>
    <name evidence="3" type="ORF">Calab_0738</name>
    <name evidence="4" type="ORF">Calab_1521</name>
</gene>
<evidence type="ECO:0000313" key="4">
    <source>
        <dbReference type="EMBL" id="EHO41141.1"/>
    </source>
</evidence>
<proteinExistence type="predicted"/>
<evidence type="ECO:0000313" key="5">
    <source>
        <dbReference type="Proteomes" id="UP000004671"/>
    </source>
</evidence>
<dbReference type="Proteomes" id="UP000183868">
    <property type="component" value="Chromosome"/>
</dbReference>
<evidence type="ECO:0000313" key="1">
    <source>
        <dbReference type="EMBL" id="APF16984.1"/>
    </source>
</evidence>
<evidence type="ECO:0000313" key="3">
    <source>
        <dbReference type="EMBL" id="EHO40377.1"/>
    </source>
</evidence>
<dbReference type="EMBL" id="CP018099">
    <property type="protein sequence ID" value="APF16984.1"/>
    <property type="molecule type" value="Genomic_DNA"/>
</dbReference>
<sequence>MTRKKTDPEVLKKIALHKVNNPDHTHKKIAEIFGVAPHVVRYAIEKYSQAIELMKSTRKGVYEQTKFIAGSYDDIELLKRQLNFCAAQLENDQNMAIANRVDLLYKIMRIRMFLQSVELESHIKRADADIIARIIRRFMPEASNDDIVKIYQEEYVKWANQVPENMKV</sequence>
<organism evidence="3 5">
    <name type="scientific">Caldithrix abyssi DSM 13497</name>
    <dbReference type="NCBI Taxonomy" id="880073"/>
    <lineage>
        <taxon>Bacteria</taxon>
        <taxon>Pseudomonadati</taxon>
        <taxon>Calditrichota</taxon>
        <taxon>Calditrichia</taxon>
        <taxon>Calditrichales</taxon>
        <taxon>Calditrichaceae</taxon>
        <taxon>Caldithrix</taxon>
    </lineage>
</organism>
<dbReference type="Proteomes" id="UP000004671">
    <property type="component" value="Chromosome"/>
</dbReference>
<dbReference type="AlphaFoldDB" id="H1XTE4"/>
<protein>
    <submittedName>
        <fullName evidence="3">Uncharacterized protein</fullName>
    </submittedName>
</protein>
<dbReference type="KEGG" id="caby:Cabys_233"/>
<dbReference type="HOGENOM" id="CLU_1583457_0_0_0"/>
<dbReference type="EMBL" id="CM001402">
    <property type="protein sequence ID" value="EHO40377.1"/>
    <property type="molecule type" value="Genomic_DNA"/>
</dbReference>